<dbReference type="InterPro" id="IPR000924">
    <property type="entry name" value="Glu/Gln-tRNA-synth"/>
</dbReference>
<evidence type="ECO:0000313" key="9">
    <source>
        <dbReference type="EMBL" id="MFC7581966.1"/>
    </source>
</evidence>
<keyword evidence="6 7" id="KW-0030">Aminoacyl-tRNA synthetase</keyword>
<comment type="similarity">
    <text evidence="7">Belongs to the class-I aminoacyl-tRNA synthetase family.</text>
</comment>
<keyword evidence="4" id="KW-0862">Zinc</keyword>
<name>A0ABW2SR28_9ACTO</name>
<dbReference type="EMBL" id="JBHTEF010000001">
    <property type="protein sequence ID" value="MFC7581966.1"/>
    <property type="molecule type" value="Genomic_DNA"/>
</dbReference>
<dbReference type="InterPro" id="IPR014729">
    <property type="entry name" value="Rossmann-like_a/b/a_fold"/>
</dbReference>
<dbReference type="RefSeq" id="WP_380975716.1">
    <property type="nucleotide sequence ID" value="NZ_JBHTEF010000001.1"/>
</dbReference>
<accession>A0ABW2SR28</accession>
<dbReference type="InterPro" id="IPR001412">
    <property type="entry name" value="aa-tRNA-synth_I_CS"/>
</dbReference>
<keyword evidence="1 7" id="KW-0436">Ligase</keyword>
<dbReference type="PRINTS" id="PR00987">
    <property type="entry name" value="TRNASYNTHGLU"/>
</dbReference>
<evidence type="ECO:0000256" key="3">
    <source>
        <dbReference type="ARBA" id="ARBA00022741"/>
    </source>
</evidence>
<protein>
    <submittedName>
        <fullName evidence="9">tRNA glutamyl-Q(34) synthetase GluQRS</fullName>
        <ecNumber evidence="9">6.1.1.-</ecNumber>
    </submittedName>
</protein>
<keyword evidence="10" id="KW-1185">Reference proteome</keyword>
<proteinExistence type="inferred from homology"/>
<evidence type="ECO:0000256" key="1">
    <source>
        <dbReference type="ARBA" id="ARBA00022598"/>
    </source>
</evidence>
<dbReference type="NCBIfam" id="NF004315">
    <property type="entry name" value="PRK05710.1-4"/>
    <property type="match status" value="1"/>
</dbReference>
<sequence>MNADTPGAGRFAPSPSGDLHLGNLRTAILAWTWARRTGRRFVLRVEDIDRVRPGAAERQLADLAEIGLDWDGPVLVQSTRHQAHEDALDRLRRAGLLFECYCSRADIRRATAAPHTPPGHYPGTCLDLTEPERARRRAELAARGRAPALRLRAPVSEWTIHDELHGEVTGPVDHFVVRRGDGAPAYNLAVVVDDGFQRVDQVTRADDLLFEAPAQACLATLLGIPPPGYVHVPLAVSPAGARLAKRDGAVTLFDLRGLGWSAADAVGWIGRSLGVRGARTAADIAEALDVPALRALPLAPWVVDPPAAPPPSAPRA</sequence>
<keyword evidence="2" id="KW-0479">Metal-binding</keyword>
<keyword evidence="7" id="KW-0648">Protein biosynthesis</keyword>
<dbReference type="PANTHER" id="PTHR43311">
    <property type="entry name" value="GLUTAMATE--TRNA LIGASE"/>
    <property type="match status" value="1"/>
</dbReference>
<gene>
    <name evidence="9" type="primary">gluQRS</name>
    <name evidence="9" type="ORF">ACFQWG_12250</name>
</gene>
<evidence type="ECO:0000313" key="10">
    <source>
        <dbReference type="Proteomes" id="UP001596527"/>
    </source>
</evidence>
<dbReference type="Gene3D" id="3.40.50.620">
    <property type="entry name" value="HUPs"/>
    <property type="match status" value="1"/>
</dbReference>
<evidence type="ECO:0000256" key="5">
    <source>
        <dbReference type="ARBA" id="ARBA00022840"/>
    </source>
</evidence>
<keyword evidence="5 7" id="KW-0067">ATP-binding</keyword>
<dbReference type="InterPro" id="IPR020058">
    <property type="entry name" value="Glu/Gln-tRNA-synth_Ib_cat-dom"/>
</dbReference>
<evidence type="ECO:0000256" key="4">
    <source>
        <dbReference type="ARBA" id="ARBA00022833"/>
    </source>
</evidence>
<evidence type="ECO:0000256" key="2">
    <source>
        <dbReference type="ARBA" id="ARBA00022723"/>
    </source>
</evidence>
<dbReference type="PANTHER" id="PTHR43311:SF1">
    <property type="entry name" value="GLUTAMYL-Q TRNA(ASP) SYNTHETASE"/>
    <property type="match status" value="1"/>
</dbReference>
<dbReference type="Proteomes" id="UP001596527">
    <property type="component" value="Unassembled WGS sequence"/>
</dbReference>
<keyword evidence="3 7" id="KW-0547">Nucleotide-binding</keyword>
<evidence type="ECO:0000256" key="6">
    <source>
        <dbReference type="ARBA" id="ARBA00023146"/>
    </source>
</evidence>
<reference evidence="10" key="1">
    <citation type="journal article" date="2019" name="Int. J. Syst. Evol. Microbiol.">
        <title>The Global Catalogue of Microorganisms (GCM) 10K type strain sequencing project: providing services to taxonomists for standard genome sequencing and annotation.</title>
        <authorList>
            <consortium name="The Broad Institute Genomics Platform"/>
            <consortium name="The Broad Institute Genome Sequencing Center for Infectious Disease"/>
            <person name="Wu L."/>
            <person name="Ma J."/>
        </authorList>
    </citation>
    <scope>NUCLEOTIDE SEQUENCE [LARGE SCALE GENOMIC DNA]</scope>
    <source>
        <strain evidence="10">CCUG 56698</strain>
    </source>
</reference>
<dbReference type="SUPFAM" id="SSF52374">
    <property type="entry name" value="Nucleotidylyl transferase"/>
    <property type="match status" value="1"/>
</dbReference>
<dbReference type="Pfam" id="PF00749">
    <property type="entry name" value="tRNA-synt_1c"/>
    <property type="match status" value="1"/>
</dbReference>
<organism evidence="9 10">
    <name type="scientific">Schaalia naturae</name>
    <dbReference type="NCBI Taxonomy" id="635203"/>
    <lineage>
        <taxon>Bacteria</taxon>
        <taxon>Bacillati</taxon>
        <taxon>Actinomycetota</taxon>
        <taxon>Actinomycetes</taxon>
        <taxon>Actinomycetales</taxon>
        <taxon>Actinomycetaceae</taxon>
        <taxon>Schaalia</taxon>
    </lineage>
</organism>
<comment type="caution">
    <text evidence="9">The sequence shown here is derived from an EMBL/GenBank/DDBJ whole genome shotgun (WGS) entry which is preliminary data.</text>
</comment>
<dbReference type="EC" id="6.1.1.-" evidence="9"/>
<dbReference type="PROSITE" id="PS00178">
    <property type="entry name" value="AA_TRNA_LIGASE_I"/>
    <property type="match status" value="1"/>
</dbReference>
<feature type="domain" description="Glutamyl/glutaminyl-tRNA synthetase class Ib catalytic" evidence="8">
    <location>
        <begin position="10"/>
        <end position="252"/>
    </location>
</feature>
<evidence type="ECO:0000259" key="8">
    <source>
        <dbReference type="Pfam" id="PF00749"/>
    </source>
</evidence>
<evidence type="ECO:0000256" key="7">
    <source>
        <dbReference type="RuleBase" id="RU363037"/>
    </source>
</evidence>
<dbReference type="InterPro" id="IPR049940">
    <property type="entry name" value="GluQ/Sye"/>
</dbReference>
<dbReference type="GO" id="GO:0016874">
    <property type="term" value="F:ligase activity"/>
    <property type="evidence" value="ECO:0007669"/>
    <property type="project" value="UniProtKB-KW"/>
</dbReference>